<evidence type="ECO:0000313" key="2">
    <source>
        <dbReference type="Proteomes" id="UP000440578"/>
    </source>
</evidence>
<reference evidence="1 2" key="1">
    <citation type="submission" date="2019-07" db="EMBL/GenBank/DDBJ databases">
        <title>Draft genome assembly of a fouling barnacle, Amphibalanus amphitrite (Darwin, 1854): The first reference genome for Thecostraca.</title>
        <authorList>
            <person name="Kim W."/>
        </authorList>
    </citation>
    <scope>NUCLEOTIDE SEQUENCE [LARGE SCALE GENOMIC DNA]</scope>
    <source>
        <strain evidence="1">SNU_AA5</strain>
        <tissue evidence="1">Soma without cirri and trophi</tissue>
    </source>
</reference>
<comment type="caution">
    <text evidence="1">The sequence shown here is derived from an EMBL/GenBank/DDBJ whole genome shotgun (WGS) entry which is preliminary data.</text>
</comment>
<dbReference type="AlphaFoldDB" id="A0A6A4WV81"/>
<organism evidence="1 2">
    <name type="scientific">Amphibalanus amphitrite</name>
    <name type="common">Striped barnacle</name>
    <name type="synonym">Balanus amphitrite</name>
    <dbReference type="NCBI Taxonomy" id="1232801"/>
    <lineage>
        <taxon>Eukaryota</taxon>
        <taxon>Metazoa</taxon>
        <taxon>Ecdysozoa</taxon>
        <taxon>Arthropoda</taxon>
        <taxon>Crustacea</taxon>
        <taxon>Multicrustacea</taxon>
        <taxon>Cirripedia</taxon>
        <taxon>Thoracica</taxon>
        <taxon>Thoracicalcarea</taxon>
        <taxon>Balanomorpha</taxon>
        <taxon>Balanoidea</taxon>
        <taxon>Balanidae</taxon>
        <taxon>Amphibalaninae</taxon>
        <taxon>Amphibalanus</taxon>
    </lineage>
</organism>
<accession>A0A6A4WV81</accession>
<sequence length="232" mass="25235">MGIRTKRPKLWSGTRFAPHAATVLGAFLHNWEPMKAVLRERLQTETRKEYAAEILGDLKKLKDDDFKARVAALKDVYDILGRGSREVQRVQSLPWESRRGYRSTVASVKCVRTAVEAFSASARTATEAADAVAHADLDELCPTLSRHKAALRKGSVATDVVGFGLALETALKTRSHGTVSSGGQRGTSNKDVMDAMCDIRDVADLQRLQTVPSLDLPHSSRAAASQGLPIPS</sequence>
<dbReference type="EMBL" id="VIIS01000561">
    <property type="protein sequence ID" value="KAF0307560.1"/>
    <property type="molecule type" value="Genomic_DNA"/>
</dbReference>
<evidence type="ECO:0000313" key="1">
    <source>
        <dbReference type="EMBL" id="KAF0307560.1"/>
    </source>
</evidence>
<dbReference type="OrthoDB" id="10072349at2759"/>
<name>A0A6A4WV81_AMPAM</name>
<protein>
    <submittedName>
        <fullName evidence="1">Uncharacterized protein</fullName>
    </submittedName>
</protein>
<proteinExistence type="predicted"/>
<gene>
    <name evidence="1" type="ORF">FJT64_021110</name>
</gene>
<keyword evidence="2" id="KW-1185">Reference proteome</keyword>
<dbReference type="Proteomes" id="UP000440578">
    <property type="component" value="Unassembled WGS sequence"/>
</dbReference>